<evidence type="ECO:0000313" key="3">
    <source>
        <dbReference type="Proteomes" id="UP000652477"/>
    </source>
</evidence>
<accession>A0A923RT41</accession>
<dbReference type="RefSeq" id="WP_186876589.1">
    <property type="nucleotide sequence ID" value="NZ_JACOPF010000003.1"/>
</dbReference>
<feature type="transmembrane region" description="Helical" evidence="1">
    <location>
        <begin position="50"/>
        <end position="81"/>
    </location>
</feature>
<dbReference type="EMBL" id="JACOPF010000003">
    <property type="protein sequence ID" value="MBC5689927.1"/>
    <property type="molecule type" value="Genomic_DNA"/>
</dbReference>
<keyword evidence="3" id="KW-1185">Reference proteome</keyword>
<keyword evidence="1" id="KW-1133">Transmembrane helix</keyword>
<evidence type="ECO:0000313" key="2">
    <source>
        <dbReference type="EMBL" id="MBC5689927.1"/>
    </source>
</evidence>
<organism evidence="2 3">
    <name type="scientific">Mediterraneibacter hominis</name>
    <dbReference type="NCBI Taxonomy" id="2763054"/>
    <lineage>
        <taxon>Bacteria</taxon>
        <taxon>Bacillati</taxon>
        <taxon>Bacillota</taxon>
        <taxon>Clostridia</taxon>
        <taxon>Lachnospirales</taxon>
        <taxon>Lachnospiraceae</taxon>
        <taxon>Mediterraneibacter</taxon>
    </lineage>
</organism>
<keyword evidence="1" id="KW-0472">Membrane</keyword>
<gene>
    <name evidence="2" type="ORF">H8S37_13500</name>
</gene>
<comment type="caution">
    <text evidence="2">The sequence shown here is derived from an EMBL/GenBank/DDBJ whole genome shotgun (WGS) entry which is preliminary data.</text>
</comment>
<dbReference type="AlphaFoldDB" id="A0A923RT41"/>
<name>A0A923RT41_9FIRM</name>
<keyword evidence="1" id="KW-0812">Transmembrane</keyword>
<evidence type="ECO:0000256" key="1">
    <source>
        <dbReference type="SAM" id="Phobius"/>
    </source>
</evidence>
<proteinExistence type="predicted"/>
<dbReference type="Proteomes" id="UP000652477">
    <property type="component" value="Unassembled WGS sequence"/>
</dbReference>
<sequence length="82" mass="8040">MAVASLVLGIISIVIGVFFGNFGLIGGVIGIVGIILGVQGKKDPAKKGMATAGFVCSIIGTVLCLIMYVACIACVGGIAALA</sequence>
<evidence type="ECO:0008006" key="4">
    <source>
        <dbReference type="Google" id="ProtNLM"/>
    </source>
</evidence>
<protein>
    <recommendedName>
        <fullName evidence="4">DUF4190 domain-containing protein</fullName>
    </recommendedName>
</protein>
<reference evidence="2" key="1">
    <citation type="submission" date="2020-08" db="EMBL/GenBank/DDBJ databases">
        <title>Genome public.</title>
        <authorList>
            <person name="Liu C."/>
            <person name="Sun Q."/>
        </authorList>
    </citation>
    <scope>NUCLEOTIDE SEQUENCE</scope>
    <source>
        <strain evidence="2">NSJ-55</strain>
    </source>
</reference>
<feature type="transmembrane region" description="Helical" evidence="1">
    <location>
        <begin position="6"/>
        <end position="38"/>
    </location>
</feature>